<name>A0A1I4VRC6_9FLAO</name>
<comment type="similarity">
    <text evidence="1">Belongs to the glycosyltransferase 2 family.</text>
</comment>
<dbReference type="eggNOG" id="COG1215">
    <property type="taxonomic scope" value="Bacteria"/>
</dbReference>
<keyword evidence="2 5" id="KW-0328">Glycosyltransferase</keyword>
<dbReference type="Gene3D" id="3.90.550.10">
    <property type="entry name" value="Spore Coat Polysaccharide Biosynthesis Protein SpsA, Chain A"/>
    <property type="match status" value="1"/>
</dbReference>
<keyword evidence="3 5" id="KW-0808">Transferase</keyword>
<evidence type="ECO:0000256" key="2">
    <source>
        <dbReference type="ARBA" id="ARBA00022676"/>
    </source>
</evidence>
<gene>
    <name evidence="5" type="ORF">SAMN05444143_105120</name>
</gene>
<evidence type="ECO:0000313" key="6">
    <source>
        <dbReference type="Proteomes" id="UP000182961"/>
    </source>
</evidence>
<dbReference type="RefSeq" id="WP_024981888.1">
    <property type="nucleotide sequence ID" value="NZ_CBCRUM010000014.1"/>
</dbReference>
<reference evidence="6" key="1">
    <citation type="submission" date="2016-10" db="EMBL/GenBank/DDBJ databases">
        <authorList>
            <person name="Varghese N."/>
            <person name="Submissions S."/>
        </authorList>
    </citation>
    <scope>NUCLEOTIDE SEQUENCE [LARGE SCALE GENOMIC DNA]</scope>
    <source>
        <strain evidence="6">DSM 4002</strain>
    </source>
</reference>
<dbReference type="InterPro" id="IPR001173">
    <property type="entry name" value="Glyco_trans_2-like"/>
</dbReference>
<feature type="domain" description="Glycosyltransferase 2-like" evidence="4">
    <location>
        <begin position="6"/>
        <end position="172"/>
    </location>
</feature>
<evidence type="ECO:0000313" key="5">
    <source>
        <dbReference type="EMBL" id="SFN03536.1"/>
    </source>
</evidence>
<dbReference type="PANTHER" id="PTHR43398:SF1">
    <property type="entry name" value="DOLICHOL-PHOSPHATE MANNOSYLTRANSFERASE SUBUNIT 1"/>
    <property type="match status" value="1"/>
</dbReference>
<dbReference type="AlphaFoldDB" id="A0A1I4VRC6"/>
<dbReference type="InterPro" id="IPR029044">
    <property type="entry name" value="Nucleotide-diphossugar_trans"/>
</dbReference>
<dbReference type="Proteomes" id="UP000182961">
    <property type="component" value="Unassembled WGS sequence"/>
</dbReference>
<dbReference type="EMBL" id="FOUT01000005">
    <property type="protein sequence ID" value="SFN03536.1"/>
    <property type="molecule type" value="Genomic_DNA"/>
</dbReference>
<evidence type="ECO:0000256" key="1">
    <source>
        <dbReference type="ARBA" id="ARBA00006739"/>
    </source>
</evidence>
<proteinExistence type="inferred from homology"/>
<sequence>MNDSIVIIPTYNEIENIEKIIRATLSLHKNFHVLIIDDNSPDHTADKVVLLQEEYPERLFLEKRLQKSGLGTAYVHGFKWALARKYEFIFEMDADFSHNPNDLEKLYDACHFGGADLAIGSRYVTGVNVVNWPLSRVLMSYFASVYVRLITGMKIHDATAGFVCYKSEVLKRINLDKIKFVGYAFQIEMKYRTYCNKLEITEVPIIFTDRTKGVSKMSNSIIVEAVFGVISLRMRQLIGRL</sequence>
<dbReference type="FunFam" id="3.90.550.10:FF:000128">
    <property type="entry name" value="Glycosyl transferase family 2"/>
    <property type="match status" value="1"/>
</dbReference>
<protein>
    <submittedName>
        <fullName evidence="5">Dolichol-phosphate mannosyltransferase</fullName>
    </submittedName>
</protein>
<dbReference type="GO" id="GO:0016020">
    <property type="term" value="C:membrane"/>
    <property type="evidence" value="ECO:0007669"/>
    <property type="project" value="GOC"/>
</dbReference>
<keyword evidence="6" id="KW-1185">Reference proteome</keyword>
<dbReference type="Pfam" id="PF00535">
    <property type="entry name" value="Glycos_transf_2"/>
    <property type="match status" value="1"/>
</dbReference>
<dbReference type="GO" id="GO:0009247">
    <property type="term" value="P:glycolipid biosynthetic process"/>
    <property type="evidence" value="ECO:0007669"/>
    <property type="project" value="TreeGrafter"/>
</dbReference>
<dbReference type="InterPro" id="IPR039528">
    <property type="entry name" value="DPM1-like"/>
</dbReference>
<dbReference type="STRING" id="29536.FLB_18760"/>
<evidence type="ECO:0000256" key="3">
    <source>
        <dbReference type="ARBA" id="ARBA00022679"/>
    </source>
</evidence>
<accession>A0A1I4VRC6</accession>
<dbReference type="PANTHER" id="PTHR43398">
    <property type="entry name" value="DOLICHOL-PHOSPHATE MANNOSYLTRANSFERASE SUBUNIT 1"/>
    <property type="match status" value="1"/>
</dbReference>
<dbReference type="SUPFAM" id="SSF53448">
    <property type="entry name" value="Nucleotide-diphospho-sugar transferases"/>
    <property type="match status" value="1"/>
</dbReference>
<dbReference type="GO" id="GO:0004582">
    <property type="term" value="F:dolichyl-phosphate beta-D-mannosyltransferase activity"/>
    <property type="evidence" value="ECO:0007669"/>
    <property type="project" value="InterPro"/>
</dbReference>
<evidence type="ECO:0000259" key="4">
    <source>
        <dbReference type="Pfam" id="PF00535"/>
    </source>
</evidence>
<dbReference type="CDD" id="cd06442">
    <property type="entry name" value="DPM1_like"/>
    <property type="match status" value="1"/>
</dbReference>
<organism evidence="5 6">
    <name type="scientific">Flavobacterium succinicans</name>
    <dbReference type="NCBI Taxonomy" id="29536"/>
    <lineage>
        <taxon>Bacteria</taxon>
        <taxon>Pseudomonadati</taxon>
        <taxon>Bacteroidota</taxon>
        <taxon>Flavobacteriia</taxon>
        <taxon>Flavobacteriales</taxon>
        <taxon>Flavobacteriaceae</taxon>
        <taxon>Flavobacterium</taxon>
    </lineage>
</organism>